<keyword evidence="9 14" id="KW-0326">Glycosidase</keyword>
<evidence type="ECO:0000313" key="17">
    <source>
        <dbReference type="EMBL" id="MFB9258707.1"/>
    </source>
</evidence>
<evidence type="ECO:0000256" key="9">
    <source>
        <dbReference type="ARBA" id="ARBA00023295"/>
    </source>
</evidence>
<feature type="region of interest" description="Disordered" evidence="15">
    <location>
        <begin position="1"/>
        <end position="29"/>
    </location>
</feature>
<dbReference type="InterPro" id="IPR017853">
    <property type="entry name" value="GH"/>
</dbReference>
<dbReference type="CDD" id="cd02853">
    <property type="entry name" value="E_set_MTHase_like_N"/>
    <property type="match status" value="1"/>
</dbReference>
<dbReference type="Pfam" id="PF02922">
    <property type="entry name" value="CBM_48"/>
    <property type="match status" value="1"/>
</dbReference>
<dbReference type="PIRSF" id="PIRSF006337">
    <property type="entry name" value="Trehalose_TreZ"/>
    <property type="match status" value="1"/>
</dbReference>
<feature type="region of interest" description="Disordered" evidence="15">
    <location>
        <begin position="78"/>
        <end position="115"/>
    </location>
</feature>
<keyword evidence="8" id="KW-0119">Carbohydrate metabolism</keyword>
<dbReference type="GO" id="GO:0033942">
    <property type="term" value="F:4-alpha-D-(1-&gt;4)-alpha-D-glucanotrehalose trehalohydrolase activity"/>
    <property type="evidence" value="ECO:0007669"/>
    <property type="project" value="UniProtKB-EC"/>
</dbReference>
<evidence type="ECO:0000256" key="8">
    <source>
        <dbReference type="ARBA" id="ARBA00023277"/>
    </source>
</evidence>
<dbReference type="NCBIfam" id="TIGR02402">
    <property type="entry name" value="trehalose_TreZ"/>
    <property type="match status" value="1"/>
</dbReference>
<evidence type="ECO:0000256" key="11">
    <source>
        <dbReference type="ARBA" id="ARBA00033284"/>
    </source>
</evidence>
<name>A0ABV5JLU7_9ACTN</name>
<keyword evidence="7 14" id="KW-0378">Hydrolase</keyword>
<dbReference type="SUPFAM" id="SSF51445">
    <property type="entry name" value="(Trans)glycosidases"/>
    <property type="match status" value="1"/>
</dbReference>
<accession>A0ABV5JLU7</accession>
<evidence type="ECO:0000256" key="6">
    <source>
        <dbReference type="ARBA" id="ARBA00022490"/>
    </source>
</evidence>
<comment type="subcellular location">
    <subcellularLocation>
        <location evidence="1">Cytoplasm</location>
    </subcellularLocation>
</comment>
<feature type="compositionally biased region" description="Polar residues" evidence="15">
    <location>
        <begin position="1"/>
        <end position="11"/>
    </location>
</feature>
<dbReference type="Gene3D" id="1.10.10.760">
    <property type="entry name" value="E-set domains of sugar-utilizing enzymes"/>
    <property type="match status" value="1"/>
</dbReference>
<dbReference type="InterPro" id="IPR006047">
    <property type="entry name" value="GH13_cat_dom"/>
</dbReference>
<evidence type="ECO:0000256" key="3">
    <source>
        <dbReference type="ARBA" id="ARBA00008061"/>
    </source>
</evidence>
<dbReference type="Proteomes" id="UP001589700">
    <property type="component" value="Unassembled WGS sequence"/>
</dbReference>
<dbReference type="EC" id="3.2.1.141" evidence="4 13"/>
<dbReference type="Gene3D" id="2.60.40.10">
    <property type="entry name" value="Immunoglobulins"/>
    <property type="match status" value="1"/>
</dbReference>
<evidence type="ECO:0000256" key="1">
    <source>
        <dbReference type="ARBA" id="ARBA00004496"/>
    </source>
</evidence>
<dbReference type="SMART" id="SM00642">
    <property type="entry name" value="Aamy"/>
    <property type="match status" value="1"/>
</dbReference>
<evidence type="ECO:0000259" key="16">
    <source>
        <dbReference type="SMART" id="SM00642"/>
    </source>
</evidence>
<dbReference type="InterPro" id="IPR014756">
    <property type="entry name" value="Ig_E-set"/>
</dbReference>
<dbReference type="Pfam" id="PF00128">
    <property type="entry name" value="Alpha-amylase"/>
    <property type="match status" value="1"/>
</dbReference>
<protein>
    <recommendedName>
        <fullName evidence="5 13">Malto-oligosyltrehalose trehalohydrolase</fullName>
        <shortName evidence="14">MTHase</shortName>
        <ecNumber evidence="4 13">3.2.1.141</ecNumber>
    </recommendedName>
    <alternativeName>
        <fullName evidence="11 14">4-alpha-D-((1-&gt;4)-alpha-D-glucano)trehalose trehalohydrolase</fullName>
    </alternativeName>
    <alternativeName>
        <fullName evidence="10 14">Maltooligosyl trehalose trehalohydrolase</fullName>
    </alternativeName>
</protein>
<comment type="caution">
    <text evidence="17">The sequence shown here is derived from an EMBL/GenBank/DDBJ whole genome shotgun (WGS) entry which is preliminary data.</text>
</comment>
<dbReference type="SUPFAM" id="SSF81296">
    <property type="entry name" value="E set domains"/>
    <property type="match status" value="1"/>
</dbReference>
<evidence type="ECO:0000256" key="12">
    <source>
        <dbReference type="ARBA" id="ARBA00034013"/>
    </source>
</evidence>
<dbReference type="PANTHER" id="PTHR43651">
    <property type="entry name" value="1,4-ALPHA-GLUCAN-BRANCHING ENZYME"/>
    <property type="match status" value="1"/>
</dbReference>
<proteinExistence type="inferred from homology"/>
<evidence type="ECO:0000256" key="7">
    <source>
        <dbReference type="ARBA" id="ARBA00022801"/>
    </source>
</evidence>
<organism evidence="17 18">
    <name type="scientific">Dietzia aerolata</name>
    <dbReference type="NCBI Taxonomy" id="595984"/>
    <lineage>
        <taxon>Bacteria</taxon>
        <taxon>Bacillati</taxon>
        <taxon>Actinomycetota</taxon>
        <taxon>Actinomycetes</taxon>
        <taxon>Mycobacteriales</taxon>
        <taxon>Dietziaceae</taxon>
        <taxon>Dietzia</taxon>
    </lineage>
</organism>
<comment type="catalytic activity">
    <reaction evidence="12 14">
        <text>hydrolysis of (1-&gt;4)-alpha-D-glucosidic linkage in 4-alpha-D-[(1-&gt;4)-alpha-D-glucanosyl]n trehalose to yield trehalose and (1-&gt;4)-alpha-D-glucan.</text>
        <dbReference type="EC" id="3.2.1.141"/>
    </reaction>
</comment>
<dbReference type="InterPro" id="IPR004193">
    <property type="entry name" value="Glyco_hydro_13_N"/>
</dbReference>
<keyword evidence="18" id="KW-1185">Reference proteome</keyword>
<evidence type="ECO:0000256" key="5">
    <source>
        <dbReference type="ARBA" id="ARBA00015938"/>
    </source>
</evidence>
<dbReference type="InterPro" id="IPR013783">
    <property type="entry name" value="Ig-like_fold"/>
</dbReference>
<evidence type="ECO:0000256" key="10">
    <source>
        <dbReference type="ARBA" id="ARBA00032057"/>
    </source>
</evidence>
<evidence type="ECO:0000256" key="4">
    <source>
        <dbReference type="ARBA" id="ARBA00012268"/>
    </source>
</evidence>
<evidence type="ECO:0000256" key="14">
    <source>
        <dbReference type="PIRNR" id="PIRNR006337"/>
    </source>
</evidence>
<comment type="similarity">
    <text evidence="3 14">Belongs to the glycosyl hydrolase 13 family.</text>
</comment>
<sequence>MISPRPATSSHHAPHRHADHGAHHRPDPDVFSVWAPHARAVGLVLDSPGAAPVPLRRGAGGWWVSEVRREVGRDYGFVVTPGDGDDDDNVDTGPAGGAGPVRPDPRSPRQPYGVHGLSRVHRLDPAIWTDSSWTGRQLAGSVIYELHVGTFSDGGTLTSAIEHLDELVDLGVDMVEVMPVNAFNGEHGWGYDGVAWFAVHEAYGGPDAFQAFVDACHARGLAVCLDVVYNHLGPSGNYLPEFGPYLSAADGPWGSGLNLDGRDSGEVRRYIVDNALRWFDEFHVDALRLDAVHALHDDSAVHLLEELAVATEALSAHLGRPLSLIAESDQNNPRTVTARAAGGLGLDGQWCDDVHHAIHSAVSGERQGYFADFGSLETLTRALTGAFVHDGTWSAFRGRVHGRPVDVDRVPGSRFVAYTLTHDQVGNRAAGDRPSMNLSPQQQLAKAALVLCSPFTPMLFQGEEWGAGTPFCYFSSHPEPELADAVRTGRRREFAEMGWDPAKVADPQDPETFQRSKLDRSEQALEPHAAILAGYRELIALRRATPELSDPWLRSVSVETGTEAADDRWMTVTRGPVVLVVNLGTEPCRVPMPDTISQAGETLLTSGAEVDPDSVFCQAFGFAVLRAR</sequence>
<evidence type="ECO:0000256" key="15">
    <source>
        <dbReference type="SAM" id="MobiDB-lite"/>
    </source>
</evidence>
<dbReference type="PANTHER" id="PTHR43651:SF11">
    <property type="entry name" value="MALTO-OLIGOSYLTREHALOSE TREHALOHYDROLASE"/>
    <property type="match status" value="1"/>
</dbReference>
<feature type="domain" description="Glycosyl hydrolase family 13 catalytic" evidence="16">
    <location>
        <begin position="145"/>
        <end position="490"/>
    </location>
</feature>
<keyword evidence="6" id="KW-0963">Cytoplasm</keyword>
<comment type="pathway">
    <text evidence="2 14">Glycan biosynthesis; trehalose biosynthesis.</text>
</comment>
<dbReference type="EMBL" id="JBHMDY010000001">
    <property type="protein sequence ID" value="MFB9258707.1"/>
    <property type="molecule type" value="Genomic_DNA"/>
</dbReference>
<evidence type="ECO:0000256" key="2">
    <source>
        <dbReference type="ARBA" id="ARBA00005199"/>
    </source>
</evidence>
<dbReference type="Gene3D" id="3.20.20.80">
    <property type="entry name" value="Glycosidases"/>
    <property type="match status" value="1"/>
</dbReference>
<evidence type="ECO:0000313" key="18">
    <source>
        <dbReference type="Proteomes" id="UP001589700"/>
    </source>
</evidence>
<dbReference type="InterPro" id="IPR022567">
    <property type="entry name" value="DUF3459"/>
</dbReference>
<evidence type="ECO:0000256" key="13">
    <source>
        <dbReference type="NCBIfam" id="TIGR02402"/>
    </source>
</evidence>
<gene>
    <name evidence="17" type="primary">treZ</name>
    <name evidence="17" type="ORF">ACFFVD_02725</name>
</gene>
<dbReference type="InterPro" id="IPR044901">
    <property type="entry name" value="Trehalose_TreZ_E-set_sf"/>
</dbReference>
<dbReference type="Pfam" id="PF11941">
    <property type="entry name" value="DUF3459"/>
    <property type="match status" value="1"/>
</dbReference>
<dbReference type="InterPro" id="IPR012768">
    <property type="entry name" value="Trehalose_TreZ"/>
</dbReference>
<reference evidence="17 18" key="1">
    <citation type="submission" date="2024-09" db="EMBL/GenBank/DDBJ databases">
        <authorList>
            <person name="Sun Q."/>
            <person name="Mori K."/>
        </authorList>
    </citation>
    <scope>NUCLEOTIDE SEQUENCE [LARGE SCALE GENOMIC DNA]</scope>
    <source>
        <strain evidence="17 18">CCM 7659</strain>
    </source>
</reference>
<dbReference type="CDD" id="cd11325">
    <property type="entry name" value="AmyAc_GTHase"/>
    <property type="match status" value="1"/>
</dbReference>
<dbReference type="RefSeq" id="WP_338403526.1">
    <property type="nucleotide sequence ID" value="NZ_JAALDM010000071.1"/>
</dbReference>
<feature type="compositionally biased region" description="Basic and acidic residues" evidence="15">
    <location>
        <begin position="19"/>
        <end position="28"/>
    </location>
</feature>